<name>A0A0C2MSL6_THEKT</name>
<dbReference type="AlphaFoldDB" id="A0A0C2MSL6"/>
<keyword evidence="2" id="KW-1185">Reference proteome</keyword>
<organism evidence="1 2">
    <name type="scientific">Thelohanellus kitauei</name>
    <name type="common">Myxosporean</name>
    <dbReference type="NCBI Taxonomy" id="669202"/>
    <lineage>
        <taxon>Eukaryota</taxon>
        <taxon>Metazoa</taxon>
        <taxon>Cnidaria</taxon>
        <taxon>Myxozoa</taxon>
        <taxon>Myxosporea</taxon>
        <taxon>Bivalvulida</taxon>
        <taxon>Platysporina</taxon>
        <taxon>Myxobolidae</taxon>
        <taxon>Thelohanellus</taxon>
    </lineage>
</organism>
<proteinExistence type="predicted"/>
<evidence type="ECO:0000313" key="1">
    <source>
        <dbReference type="EMBL" id="KII64682.1"/>
    </source>
</evidence>
<dbReference type="Proteomes" id="UP000031668">
    <property type="component" value="Unassembled WGS sequence"/>
</dbReference>
<gene>
    <name evidence="1" type="ORF">RF11_05471</name>
</gene>
<evidence type="ECO:0000313" key="2">
    <source>
        <dbReference type="Proteomes" id="UP000031668"/>
    </source>
</evidence>
<dbReference type="EMBL" id="JWZT01004123">
    <property type="protein sequence ID" value="KII64682.1"/>
    <property type="molecule type" value="Genomic_DNA"/>
</dbReference>
<protein>
    <recommendedName>
        <fullName evidence="3">CCHC-type domain-containing protein</fullName>
    </recommendedName>
</protein>
<dbReference type="OrthoDB" id="2288314at2759"/>
<evidence type="ECO:0008006" key="3">
    <source>
        <dbReference type="Google" id="ProtNLM"/>
    </source>
</evidence>
<sequence>MNKRALWCDCCGSQDHMRINCPHGDKNFFNCGVKGYLSAICMRSRPTGSWKGGNTRKTNASDKVKNIEPFYLSLKINDIDMRSTQVRLSPSLIDEDFQC</sequence>
<accession>A0A0C2MSL6</accession>
<comment type="caution">
    <text evidence="1">The sequence shown here is derived from an EMBL/GenBank/DDBJ whole genome shotgun (WGS) entry which is preliminary data.</text>
</comment>
<reference evidence="1 2" key="1">
    <citation type="journal article" date="2014" name="Genome Biol. Evol.">
        <title>The genome of the myxosporean Thelohanellus kitauei shows adaptations to nutrient acquisition within its fish host.</title>
        <authorList>
            <person name="Yang Y."/>
            <person name="Xiong J."/>
            <person name="Zhou Z."/>
            <person name="Huo F."/>
            <person name="Miao W."/>
            <person name="Ran C."/>
            <person name="Liu Y."/>
            <person name="Zhang J."/>
            <person name="Feng J."/>
            <person name="Wang M."/>
            <person name="Wang M."/>
            <person name="Wang L."/>
            <person name="Yao B."/>
        </authorList>
    </citation>
    <scope>NUCLEOTIDE SEQUENCE [LARGE SCALE GENOMIC DNA]</scope>
    <source>
        <strain evidence="1">Wuqing</strain>
    </source>
</reference>